<feature type="transmembrane region" description="Helical" evidence="1">
    <location>
        <begin position="40"/>
        <end position="59"/>
    </location>
</feature>
<evidence type="ECO:0000313" key="2">
    <source>
        <dbReference type="EnsemblMetazoa" id="Aqu2.1.30743_001"/>
    </source>
</evidence>
<organism evidence="2">
    <name type="scientific">Amphimedon queenslandica</name>
    <name type="common">Sponge</name>
    <dbReference type="NCBI Taxonomy" id="400682"/>
    <lineage>
        <taxon>Eukaryota</taxon>
        <taxon>Metazoa</taxon>
        <taxon>Porifera</taxon>
        <taxon>Demospongiae</taxon>
        <taxon>Heteroscleromorpha</taxon>
        <taxon>Haplosclerida</taxon>
        <taxon>Niphatidae</taxon>
        <taxon>Amphimedon</taxon>
    </lineage>
</organism>
<name>A0A1X7USJ1_AMPQE</name>
<reference evidence="2" key="1">
    <citation type="submission" date="2017-05" db="UniProtKB">
        <authorList>
            <consortium name="EnsemblMetazoa"/>
        </authorList>
    </citation>
    <scope>IDENTIFICATION</scope>
</reference>
<evidence type="ECO:0000256" key="1">
    <source>
        <dbReference type="SAM" id="Phobius"/>
    </source>
</evidence>
<sequence length="70" mass="7902">MIIINITNHFTALNWRYDVGDTLLKPQSTLPVTPNINQRIILMLVINTGTASIYIHVYLSLTVLCKCVCL</sequence>
<dbReference type="EnsemblMetazoa" id="Aqu2.1.30743_001">
    <property type="protein sequence ID" value="Aqu2.1.30743_001"/>
    <property type="gene ID" value="Aqu2.1.30743"/>
</dbReference>
<protein>
    <submittedName>
        <fullName evidence="2">Uncharacterized protein</fullName>
    </submittedName>
</protein>
<keyword evidence="1" id="KW-0472">Membrane</keyword>
<dbReference type="InParanoid" id="A0A1X7USJ1"/>
<proteinExistence type="predicted"/>
<accession>A0A1X7USJ1</accession>
<keyword evidence="1" id="KW-1133">Transmembrane helix</keyword>
<dbReference type="AlphaFoldDB" id="A0A1X7USJ1"/>
<keyword evidence="1" id="KW-0812">Transmembrane</keyword>